<keyword evidence="4" id="KW-1185">Reference proteome</keyword>
<dbReference type="InterPro" id="IPR038468">
    <property type="entry name" value="MmpS_C"/>
</dbReference>
<sequence length="151" mass="15813">MSTPHPGGGEPAHGQWAPPHAHARKGRRKWPWVLLAAVLLLAGGCAALVVGLAGESDKTVRVRYEVTGSAKDVAIAYTTWQGGALVTQKESHRELPWRKELETKGFVKGGLLAVTTGKGGGTVSCSVTVNDRRPWTATASGPEATATCSGF</sequence>
<gene>
    <name evidence="3" type="ORF">GCM10010324_01730</name>
</gene>
<comment type="caution">
    <text evidence="3">The sequence shown here is derived from an EMBL/GenBank/DDBJ whole genome shotgun (WGS) entry which is preliminary data.</text>
</comment>
<keyword evidence="2" id="KW-1133">Transmembrane helix</keyword>
<feature type="transmembrane region" description="Helical" evidence="2">
    <location>
        <begin position="32"/>
        <end position="53"/>
    </location>
</feature>
<reference evidence="4" key="1">
    <citation type="journal article" date="2019" name="Int. J. Syst. Evol. Microbiol.">
        <title>The Global Catalogue of Microorganisms (GCM) 10K type strain sequencing project: providing services to taxonomists for standard genome sequencing and annotation.</title>
        <authorList>
            <consortium name="The Broad Institute Genomics Platform"/>
            <consortium name="The Broad Institute Genome Sequencing Center for Infectious Disease"/>
            <person name="Wu L."/>
            <person name="Ma J."/>
        </authorList>
    </citation>
    <scope>NUCLEOTIDE SEQUENCE [LARGE SCALE GENOMIC DNA]</scope>
    <source>
        <strain evidence="4">JCM 4586</strain>
    </source>
</reference>
<feature type="region of interest" description="Disordered" evidence="1">
    <location>
        <begin position="1"/>
        <end position="22"/>
    </location>
</feature>
<proteinExistence type="predicted"/>
<dbReference type="EMBL" id="BMUT01000001">
    <property type="protein sequence ID" value="GGX60776.1"/>
    <property type="molecule type" value="Genomic_DNA"/>
</dbReference>
<evidence type="ECO:0000256" key="1">
    <source>
        <dbReference type="SAM" id="MobiDB-lite"/>
    </source>
</evidence>
<keyword evidence="2" id="KW-0812">Transmembrane</keyword>
<evidence type="ECO:0000313" key="4">
    <source>
        <dbReference type="Proteomes" id="UP000659223"/>
    </source>
</evidence>
<accession>A0ABQ2Y599</accession>
<feature type="compositionally biased region" description="Gly residues" evidence="1">
    <location>
        <begin position="1"/>
        <end position="11"/>
    </location>
</feature>
<evidence type="ECO:0000256" key="2">
    <source>
        <dbReference type="SAM" id="Phobius"/>
    </source>
</evidence>
<evidence type="ECO:0000313" key="3">
    <source>
        <dbReference type="EMBL" id="GGX60776.1"/>
    </source>
</evidence>
<evidence type="ECO:0008006" key="5">
    <source>
        <dbReference type="Google" id="ProtNLM"/>
    </source>
</evidence>
<protein>
    <recommendedName>
        <fullName evidence="5">MmpS family membrane protein</fullName>
    </recommendedName>
</protein>
<dbReference type="RefSeq" id="WP_190019601.1">
    <property type="nucleotide sequence ID" value="NZ_BMUT01000001.1"/>
</dbReference>
<name>A0ABQ2Y599_9ACTN</name>
<dbReference type="Gene3D" id="2.60.40.2880">
    <property type="entry name" value="MmpS1-5, C-terminal soluble domain"/>
    <property type="match status" value="1"/>
</dbReference>
<keyword evidence="2" id="KW-0472">Membrane</keyword>
<organism evidence="3 4">
    <name type="scientific">Streptomyces hiroshimensis</name>
    <dbReference type="NCBI Taxonomy" id="66424"/>
    <lineage>
        <taxon>Bacteria</taxon>
        <taxon>Bacillati</taxon>
        <taxon>Actinomycetota</taxon>
        <taxon>Actinomycetes</taxon>
        <taxon>Kitasatosporales</taxon>
        <taxon>Streptomycetaceae</taxon>
        <taxon>Streptomyces</taxon>
    </lineage>
</organism>
<dbReference type="Proteomes" id="UP000659223">
    <property type="component" value="Unassembled WGS sequence"/>
</dbReference>